<dbReference type="PANTHER" id="PTHR16036">
    <property type="entry name" value="ANKYRIN REPEAT AND ZINC FINGER DOMAIN-CONTAINING PROTEIN 1"/>
    <property type="match status" value="1"/>
</dbReference>
<feature type="compositionally biased region" description="Low complexity" evidence="15">
    <location>
        <begin position="131"/>
        <end position="140"/>
    </location>
</feature>
<comment type="subcellular location">
    <subcellularLocation>
        <location evidence="1">Cytoplasm</location>
    </subcellularLocation>
</comment>
<evidence type="ECO:0000256" key="4">
    <source>
        <dbReference type="ARBA" id="ARBA00022722"/>
    </source>
</evidence>
<dbReference type="Pfam" id="PF18716">
    <property type="entry name" value="VATC"/>
    <property type="match status" value="1"/>
</dbReference>
<dbReference type="PROSITE" id="PS00028">
    <property type="entry name" value="ZINC_FINGER_C2H2_1"/>
    <property type="match status" value="1"/>
</dbReference>
<proteinExistence type="inferred from homology"/>
<organism evidence="17 18">
    <name type="scientific">Menidia menidia</name>
    <name type="common">Atlantic silverside</name>
    <dbReference type="NCBI Taxonomy" id="238744"/>
    <lineage>
        <taxon>Eukaryota</taxon>
        <taxon>Metazoa</taxon>
        <taxon>Chordata</taxon>
        <taxon>Craniata</taxon>
        <taxon>Vertebrata</taxon>
        <taxon>Euteleostomi</taxon>
        <taxon>Actinopterygii</taxon>
        <taxon>Neopterygii</taxon>
        <taxon>Teleostei</taxon>
        <taxon>Neoteleostei</taxon>
        <taxon>Acanthomorphata</taxon>
        <taxon>Ovalentaria</taxon>
        <taxon>Atherinomorphae</taxon>
        <taxon>Atheriniformes</taxon>
        <taxon>Atherinopsidae</taxon>
        <taxon>Menidiinae</taxon>
        <taxon>Menidia</taxon>
    </lineage>
</organism>
<dbReference type="EMBL" id="CAJRST010001113">
    <property type="protein sequence ID" value="CAG5865522.1"/>
    <property type="molecule type" value="Genomic_DNA"/>
</dbReference>
<feature type="compositionally biased region" description="Basic residues" evidence="15">
    <location>
        <begin position="648"/>
        <end position="658"/>
    </location>
</feature>
<dbReference type="Proteomes" id="UP000677803">
    <property type="component" value="Unassembled WGS sequence"/>
</dbReference>
<dbReference type="Pfam" id="PF18826">
    <property type="entry name" value="bVLRF1"/>
    <property type="match status" value="1"/>
</dbReference>
<evidence type="ECO:0000313" key="17">
    <source>
        <dbReference type="EMBL" id="CAG5865522.1"/>
    </source>
</evidence>
<feature type="domain" description="VLRF1" evidence="16">
    <location>
        <begin position="220"/>
        <end position="361"/>
    </location>
</feature>
<evidence type="ECO:0000256" key="15">
    <source>
        <dbReference type="SAM" id="MobiDB-lite"/>
    </source>
</evidence>
<comment type="domain">
    <text evidence="14">The VLRF1 domain mediates binding to the 60S ribosomal subunit.</text>
</comment>
<keyword evidence="11 13" id="KW-0040">ANK repeat</keyword>
<feature type="compositionally biased region" description="Basic and acidic residues" evidence="15">
    <location>
        <begin position="456"/>
        <end position="466"/>
    </location>
</feature>
<dbReference type="GO" id="GO:0008270">
    <property type="term" value="F:zinc ion binding"/>
    <property type="evidence" value="ECO:0007669"/>
    <property type="project" value="UniProtKB-KW"/>
</dbReference>
<evidence type="ECO:0000256" key="14">
    <source>
        <dbReference type="PROSITE-ProRule" id="PRU01389"/>
    </source>
</evidence>
<feature type="region of interest" description="Disordered" evidence="15">
    <location>
        <begin position="436"/>
        <end position="495"/>
    </location>
</feature>
<dbReference type="GO" id="GO:0036503">
    <property type="term" value="P:ERAD pathway"/>
    <property type="evidence" value="ECO:0007669"/>
    <property type="project" value="TreeGrafter"/>
</dbReference>
<dbReference type="InterPro" id="IPR002110">
    <property type="entry name" value="Ankyrin_rpt"/>
</dbReference>
<feature type="compositionally biased region" description="Acidic residues" evidence="15">
    <location>
        <begin position="141"/>
        <end position="152"/>
    </location>
</feature>
<keyword evidence="18" id="KW-1185">Reference proteome</keyword>
<evidence type="ECO:0000256" key="8">
    <source>
        <dbReference type="ARBA" id="ARBA00022771"/>
    </source>
</evidence>
<accession>A0A8S4AHF6</accession>
<feature type="region of interest" description="Disordered" evidence="15">
    <location>
        <begin position="641"/>
        <end position="682"/>
    </location>
</feature>
<evidence type="ECO:0000256" key="9">
    <source>
        <dbReference type="ARBA" id="ARBA00022801"/>
    </source>
</evidence>
<keyword evidence="8" id="KW-0863">Zinc-finger</keyword>
<dbReference type="InterPro" id="IPR013087">
    <property type="entry name" value="Znf_C2H2_type"/>
</dbReference>
<keyword evidence="7 14" id="KW-0255">Endonuclease</keyword>
<feature type="compositionally biased region" description="Basic residues" evidence="15">
    <location>
        <begin position="443"/>
        <end position="455"/>
    </location>
</feature>
<dbReference type="PROSITE" id="PS52044">
    <property type="entry name" value="VLRF1"/>
    <property type="match status" value="1"/>
</dbReference>
<feature type="compositionally biased region" description="Polar residues" evidence="15">
    <location>
        <begin position="158"/>
        <end position="170"/>
    </location>
</feature>
<dbReference type="SUPFAM" id="SSF48403">
    <property type="entry name" value="Ankyrin repeat"/>
    <property type="match status" value="1"/>
</dbReference>
<dbReference type="AlphaFoldDB" id="A0A8S4AHF6"/>
<keyword evidence="5" id="KW-0479">Metal-binding</keyword>
<comment type="caution">
    <text evidence="17">The sequence shown here is derived from an EMBL/GenBank/DDBJ whole genome shotgun (WGS) entry which is preliminary data.</text>
</comment>
<dbReference type="PROSITE" id="PS50088">
    <property type="entry name" value="ANK_REPEAT"/>
    <property type="match status" value="1"/>
</dbReference>
<dbReference type="Pfam" id="PF00023">
    <property type="entry name" value="Ank"/>
    <property type="match status" value="1"/>
</dbReference>
<evidence type="ECO:0000256" key="1">
    <source>
        <dbReference type="ARBA" id="ARBA00004496"/>
    </source>
</evidence>
<feature type="compositionally biased region" description="Basic and acidic residues" evidence="15">
    <location>
        <begin position="659"/>
        <end position="682"/>
    </location>
</feature>
<keyword evidence="12" id="KW-0175">Coiled coil</keyword>
<feature type="compositionally biased region" description="Acidic residues" evidence="15">
    <location>
        <begin position="404"/>
        <end position="417"/>
    </location>
</feature>
<feature type="active site" evidence="14">
    <location>
        <position position="263"/>
    </location>
</feature>
<dbReference type="PANTHER" id="PTHR16036:SF2">
    <property type="entry name" value="TRNA ENDONUCLEASE ANKZF1"/>
    <property type="match status" value="1"/>
</dbReference>
<evidence type="ECO:0000256" key="12">
    <source>
        <dbReference type="ARBA" id="ARBA00023054"/>
    </source>
</evidence>
<feature type="region of interest" description="Disordered" evidence="15">
    <location>
        <begin position="538"/>
        <end position="557"/>
    </location>
</feature>
<keyword evidence="3 14" id="KW-0963">Cytoplasm</keyword>
<dbReference type="SMART" id="SM00248">
    <property type="entry name" value="ANK"/>
    <property type="match status" value="2"/>
</dbReference>
<dbReference type="Gene3D" id="1.25.40.20">
    <property type="entry name" value="Ankyrin repeat-containing domain"/>
    <property type="match status" value="1"/>
</dbReference>
<keyword evidence="9 14" id="KW-0378">Hydrolase</keyword>
<keyword evidence="4 14" id="KW-0540">Nuclease</keyword>
<dbReference type="GO" id="GO:0016787">
    <property type="term" value="F:hydrolase activity"/>
    <property type="evidence" value="ECO:0007669"/>
    <property type="project" value="UniProtKB-KW"/>
</dbReference>
<evidence type="ECO:0000259" key="16">
    <source>
        <dbReference type="PROSITE" id="PS52044"/>
    </source>
</evidence>
<evidence type="ECO:0000256" key="2">
    <source>
        <dbReference type="ARBA" id="ARBA00009262"/>
    </source>
</evidence>
<dbReference type="GO" id="GO:0005737">
    <property type="term" value="C:cytoplasm"/>
    <property type="evidence" value="ECO:0007669"/>
    <property type="project" value="UniProtKB-SubCell"/>
</dbReference>
<gene>
    <name evidence="17" type="ORF">MMEN_LOCUS2187</name>
</gene>
<evidence type="ECO:0000313" key="18">
    <source>
        <dbReference type="Proteomes" id="UP000677803"/>
    </source>
</evidence>
<feature type="repeat" description="ANK" evidence="13">
    <location>
        <begin position="567"/>
        <end position="599"/>
    </location>
</feature>
<evidence type="ECO:0000256" key="5">
    <source>
        <dbReference type="ARBA" id="ARBA00022723"/>
    </source>
</evidence>
<evidence type="ECO:0000256" key="6">
    <source>
        <dbReference type="ARBA" id="ARBA00022737"/>
    </source>
</evidence>
<dbReference type="InterPro" id="IPR047139">
    <property type="entry name" value="ANKZ1/VMS1"/>
</dbReference>
<evidence type="ECO:0000256" key="13">
    <source>
        <dbReference type="PROSITE-ProRule" id="PRU00023"/>
    </source>
</evidence>
<dbReference type="InterPro" id="IPR041175">
    <property type="entry name" value="VLRF1/Vms1"/>
</dbReference>
<sequence length="755" mass="84548">MSCIPVSMDRLNNNKTMTACVHCRSIFDLGSDEEVFDLREVNPVLKEAVNADPVDESQENKNPQNDVCEEGRTLIDVSDKMLCSACRCSFINREEQREHYKLDWHRFNLRRKMKGLPPLQAEEFERKTGAGDLSSISGSDSDSEDEDLDSDDGGTGSNVTGTDNESSVETHSIAGRLSSKVVLQNAAGEYLSVYRCVLQGKTLESDDQPEAVTSLKAISKKTVWVILMTGGGHFAGAVFEGKDVLQHKTFHRYTVRAKRGTAQGLRDSQNRSHTPKSAGAALRRYNEAALDVQDLLVTWAEQLNKASAVFVRAPSYNRSIFFGGRAAPLDKKDPRIRTLPFPTRRATFRELQRVHDMLSTVQVFGKDADMSAVVSPSKKAWKKSVKPAVQKVTAQEKTPREESNDSSDEEEEEEEEKGDIQLEMVELTLTTLDLRESEIYPSRNRRRKKKKKTAKKQNDEISHIETDYQEGGLPGAATAEETDTPQLMQSVKQKRTKAQSQKQVDDEWWDYGVRDALYTACKVGDVDALCSLLQLPEETADSPQQPEGNPALLPSPANLLNKPIDSSGFTLLHVAAAAAQKEVVRELLDAGADPACRDCKGQTPYIVAPDKDTRNVFRKYMAENPEKYDYSKAQVPGPLTAEIESKKMEKKKAQRAQRKQREKEQKEEKMKQESEMEEKKKFVSLTDREKRALAAEKRLAEQVAATGVGLSNIKRCWSCGESLLGKMPFHYLEYSFCTPRCVQAHRKANVPPGKN</sequence>
<keyword evidence="6" id="KW-0677">Repeat</keyword>
<reference evidence="17" key="1">
    <citation type="submission" date="2021-05" db="EMBL/GenBank/DDBJ databases">
        <authorList>
            <person name="Tigano A."/>
        </authorList>
    </citation>
    <scope>NUCLEOTIDE SEQUENCE</scope>
</reference>
<feature type="region of interest" description="Disordered" evidence="15">
    <location>
        <begin position="125"/>
        <end position="171"/>
    </location>
</feature>
<feature type="region of interest" description="Disordered" evidence="15">
    <location>
        <begin position="384"/>
        <end position="422"/>
    </location>
</feature>
<evidence type="ECO:0000256" key="7">
    <source>
        <dbReference type="ARBA" id="ARBA00022759"/>
    </source>
</evidence>
<dbReference type="InterPro" id="IPR041540">
    <property type="entry name" value="VATC"/>
</dbReference>
<dbReference type="GO" id="GO:0004519">
    <property type="term" value="F:endonuclease activity"/>
    <property type="evidence" value="ECO:0007669"/>
    <property type="project" value="UniProtKB-KW"/>
</dbReference>
<dbReference type="PROSITE" id="PS50297">
    <property type="entry name" value="ANK_REP_REGION"/>
    <property type="match status" value="1"/>
</dbReference>
<name>A0A8S4AHF6_9TELE</name>
<keyword evidence="10" id="KW-0862">Zinc</keyword>
<dbReference type="InterPro" id="IPR036770">
    <property type="entry name" value="Ankyrin_rpt-contain_sf"/>
</dbReference>
<protein>
    <submittedName>
        <fullName evidence="17">(Atlantic silverside) hypothetical protein</fullName>
    </submittedName>
</protein>
<evidence type="ECO:0000256" key="10">
    <source>
        <dbReference type="ARBA" id="ARBA00022833"/>
    </source>
</evidence>
<evidence type="ECO:0000256" key="11">
    <source>
        <dbReference type="ARBA" id="ARBA00023043"/>
    </source>
</evidence>
<comment type="similarity">
    <text evidence="2 14">Belongs to the ANKZF1/VMS1 family.</text>
</comment>
<evidence type="ECO:0000256" key="3">
    <source>
        <dbReference type="ARBA" id="ARBA00022490"/>
    </source>
</evidence>
<dbReference type="OrthoDB" id="429841at2759"/>